<sequence>MWLTYSLITLFIWGFWSILIKMALDHLSWQQLTLISTLAGLPAYVILFLYYRPSMSLSSPGFYPALLIGLVSPIALITNYLALSLGKISVVVPLIALYPVVTVALSIFLLGEKITIAQGAGVVFAALAIVLFSFS</sequence>
<evidence type="ECO:0000313" key="4">
    <source>
        <dbReference type="Proteomes" id="UP000037210"/>
    </source>
</evidence>
<gene>
    <name evidence="3" type="ORF">AC482_02745</name>
</gene>
<feature type="transmembrane region" description="Helical" evidence="1">
    <location>
        <begin position="31"/>
        <end position="51"/>
    </location>
</feature>
<dbReference type="SUPFAM" id="SSF103481">
    <property type="entry name" value="Multidrug resistance efflux transporter EmrE"/>
    <property type="match status" value="1"/>
</dbReference>
<dbReference type="Proteomes" id="UP000037210">
    <property type="component" value="Unassembled WGS sequence"/>
</dbReference>
<comment type="caution">
    <text evidence="3">The sequence shown here is derived from an EMBL/GenBank/DDBJ whole genome shotgun (WGS) entry which is preliminary data.</text>
</comment>
<evidence type="ECO:0000313" key="3">
    <source>
        <dbReference type="EMBL" id="KON30877.1"/>
    </source>
</evidence>
<keyword evidence="1" id="KW-0812">Transmembrane</keyword>
<feature type="transmembrane region" description="Helical" evidence="1">
    <location>
        <begin position="90"/>
        <end position="110"/>
    </location>
</feature>
<feature type="transmembrane region" description="Helical" evidence="1">
    <location>
        <begin position="63"/>
        <end position="83"/>
    </location>
</feature>
<feature type="transmembrane region" description="Helical" evidence="1">
    <location>
        <begin position="116"/>
        <end position="134"/>
    </location>
</feature>
<evidence type="ECO:0000256" key="1">
    <source>
        <dbReference type="SAM" id="Phobius"/>
    </source>
</evidence>
<dbReference type="InterPro" id="IPR000620">
    <property type="entry name" value="EamA_dom"/>
</dbReference>
<dbReference type="AlphaFoldDB" id="A0A0M0BQL5"/>
<dbReference type="GO" id="GO:0016020">
    <property type="term" value="C:membrane"/>
    <property type="evidence" value="ECO:0007669"/>
    <property type="project" value="InterPro"/>
</dbReference>
<keyword evidence="1" id="KW-1133">Transmembrane helix</keyword>
<keyword evidence="1" id="KW-0472">Membrane</keyword>
<protein>
    <recommendedName>
        <fullName evidence="2">EamA domain-containing protein</fullName>
    </recommendedName>
</protein>
<feature type="domain" description="EamA" evidence="2">
    <location>
        <begin position="2"/>
        <end position="133"/>
    </location>
</feature>
<dbReference type="EMBL" id="LFWZ01000019">
    <property type="protein sequence ID" value="KON30877.1"/>
    <property type="molecule type" value="Genomic_DNA"/>
</dbReference>
<evidence type="ECO:0000259" key="2">
    <source>
        <dbReference type="Pfam" id="PF00892"/>
    </source>
</evidence>
<name>A0A0M0BQL5_9ARCH</name>
<accession>A0A0M0BQL5</accession>
<organism evidence="3 4">
    <name type="scientific">miscellaneous Crenarchaeota group-15 archaeon DG-45</name>
    <dbReference type="NCBI Taxonomy" id="1685127"/>
    <lineage>
        <taxon>Archaea</taxon>
        <taxon>Candidatus Bathyarchaeota</taxon>
        <taxon>MCG-15</taxon>
    </lineage>
</organism>
<reference evidence="3 4" key="1">
    <citation type="submission" date="2015-06" db="EMBL/GenBank/DDBJ databases">
        <title>New insights into the roles of widespread benthic archaea in carbon and nitrogen cycling.</title>
        <authorList>
            <person name="Lazar C.S."/>
            <person name="Baker B.J."/>
            <person name="Seitz K.W."/>
            <person name="Hyde A.S."/>
            <person name="Dick G.J."/>
            <person name="Hinrichs K.-U."/>
            <person name="Teske A.P."/>
        </authorList>
    </citation>
    <scope>NUCLEOTIDE SEQUENCE [LARGE SCALE GENOMIC DNA]</scope>
    <source>
        <strain evidence="3">DG-45</strain>
    </source>
</reference>
<proteinExistence type="predicted"/>
<dbReference type="InterPro" id="IPR037185">
    <property type="entry name" value="EmrE-like"/>
</dbReference>
<dbReference type="Pfam" id="PF00892">
    <property type="entry name" value="EamA"/>
    <property type="match status" value="1"/>
</dbReference>
<feature type="transmembrane region" description="Helical" evidence="1">
    <location>
        <begin position="6"/>
        <end position="24"/>
    </location>
</feature>